<gene>
    <name evidence="2" type="ORF">J2853_002686</name>
</gene>
<organism evidence="2 3">
    <name type="scientific">Streptosporangium lutulentum</name>
    <dbReference type="NCBI Taxonomy" id="1461250"/>
    <lineage>
        <taxon>Bacteria</taxon>
        <taxon>Bacillati</taxon>
        <taxon>Actinomycetota</taxon>
        <taxon>Actinomycetes</taxon>
        <taxon>Streptosporangiales</taxon>
        <taxon>Streptosporangiaceae</taxon>
        <taxon>Streptosporangium</taxon>
    </lineage>
</organism>
<keyword evidence="3" id="KW-1185">Reference proteome</keyword>
<comment type="caution">
    <text evidence="2">The sequence shown here is derived from an EMBL/GenBank/DDBJ whole genome shotgun (WGS) entry which is preliminary data.</text>
</comment>
<proteinExistence type="predicted"/>
<name>A0ABT9Q9N4_9ACTN</name>
<accession>A0ABT9Q9N4</accession>
<evidence type="ECO:0000256" key="1">
    <source>
        <dbReference type="SAM" id="MobiDB-lite"/>
    </source>
</evidence>
<evidence type="ECO:0000313" key="2">
    <source>
        <dbReference type="EMBL" id="MDP9843475.1"/>
    </source>
</evidence>
<reference evidence="2 3" key="1">
    <citation type="submission" date="2023-07" db="EMBL/GenBank/DDBJ databases">
        <title>Sequencing the genomes of 1000 actinobacteria strains.</title>
        <authorList>
            <person name="Klenk H.-P."/>
        </authorList>
    </citation>
    <scope>NUCLEOTIDE SEQUENCE [LARGE SCALE GENOMIC DNA]</scope>
    <source>
        <strain evidence="2 3">DSM 46740</strain>
    </source>
</reference>
<feature type="region of interest" description="Disordered" evidence="1">
    <location>
        <begin position="25"/>
        <end position="52"/>
    </location>
</feature>
<dbReference type="Proteomes" id="UP001225356">
    <property type="component" value="Unassembled WGS sequence"/>
</dbReference>
<protein>
    <submittedName>
        <fullName evidence="2">Uncharacterized protein</fullName>
    </submittedName>
</protein>
<evidence type="ECO:0000313" key="3">
    <source>
        <dbReference type="Proteomes" id="UP001225356"/>
    </source>
</evidence>
<dbReference type="EMBL" id="JAUSQU010000001">
    <property type="protein sequence ID" value="MDP9843475.1"/>
    <property type="molecule type" value="Genomic_DNA"/>
</dbReference>
<sequence>MHVELAKLRQTHAVELAAARSAAETTREALAHERTQRAAAEAAPRNSSQNVSSALLAPRTACTSFLSSAWLRGAVRVSRFKAMFRVLPSALEGVKGHTRFLVSHGEIGHRAGAAEGSAREVVQRFLEGLRGGRS</sequence>
<feature type="compositionally biased region" description="Basic and acidic residues" evidence="1">
    <location>
        <begin position="25"/>
        <end position="36"/>
    </location>
</feature>